<proteinExistence type="predicted"/>
<dbReference type="EMBL" id="AWWV01012559">
    <property type="protein sequence ID" value="OMO66133.1"/>
    <property type="molecule type" value="Genomic_DNA"/>
</dbReference>
<feature type="non-terminal residue" evidence="1">
    <location>
        <position position="1"/>
    </location>
</feature>
<keyword evidence="2" id="KW-1185">Reference proteome</keyword>
<dbReference type="Proteomes" id="UP000188268">
    <property type="component" value="Unassembled WGS sequence"/>
</dbReference>
<dbReference type="Gramene" id="OMO66133">
    <property type="protein sequence ID" value="OMO66133"/>
    <property type="gene ID" value="CCACVL1_21293"/>
</dbReference>
<evidence type="ECO:0000313" key="1">
    <source>
        <dbReference type="EMBL" id="OMO66133.1"/>
    </source>
</evidence>
<gene>
    <name evidence="1" type="ORF">CCACVL1_21293</name>
</gene>
<sequence length="46" mass="5463">DEFWVSSYVSDVYFRDACWYKLRLKHGPVDFKKLFAACGLLLPKFC</sequence>
<comment type="caution">
    <text evidence="1">The sequence shown here is derived from an EMBL/GenBank/DDBJ whole genome shotgun (WGS) entry which is preliminary data.</text>
</comment>
<organism evidence="1 2">
    <name type="scientific">Corchorus capsularis</name>
    <name type="common">Jute</name>
    <dbReference type="NCBI Taxonomy" id="210143"/>
    <lineage>
        <taxon>Eukaryota</taxon>
        <taxon>Viridiplantae</taxon>
        <taxon>Streptophyta</taxon>
        <taxon>Embryophyta</taxon>
        <taxon>Tracheophyta</taxon>
        <taxon>Spermatophyta</taxon>
        <taxon>Magnoliopsida</taxon>
        <taxon>eudicotyledons</taxon>
        <taxon>Gunneridae</taxon>
        <taxon>Pentapetalae</taxon>
        <taxon>rosids</taxon>
        <taxon>malvids</taxon>
        <taxon>Malvales</taxon>
        <taxon>Malvaceae</taxon>
        <taxon>Grewioideae</taxon>
        <taxon>Apeibeae</taxon>
        <taxon>Corchorus</taxon>
    </lineage>
</organism>
<dbReference type="AlphaFoldDB" id="A0A1R3H761"/>
<evidence type="ECO:0000313" key="2">
    <source>
        <dbReference type="Proteomes" id="UP000188268"/>
    </source>
</evidence>
<accession>A0A1R3H761</accession>
<reference evidence="1 2" key="1">
    <citation type="submission" date="2013-09" db="EMBL/GenBank/DDBJ databases">
        <title>Corchorus capsularis genome sequencing.</title>
        <authorList>
            <person name="Alam M."/>
            <person name="Haque M.S."/>
            <person name="Islam M.S."/>
            <person name="Emdad E.M."/>
            <person name="Islam M.M."/>
            <person name="Ahmed B."/>
            <person name="Halim A."/>
            <person name="Hossen Q.M.M."/>
            <person name="Hossain M.Z."/>
            <person name="Ahmed R."/>
            <person name="Khan M.M."/>
            <person name="Islam R."/>
            <person name="Rashid M.M."/>
            <person name="Khan S.A."/>
            <person name="Rahman M.S."/>
            <person name="Alam M."/>
        </authorList>
    </citation>
    <scope>NUCLEOTIDE SEQUENCE [LARGE SCALE GENOMIC DNA]</scope>
    <source>
        <strain evidence="2">cv. CVL-1</strain>
        <tissue evidence="1">Whole seedling</tissue>
    </source>
</reference>
<name>A0A1R3H761_COCAP</name>
<protein>
    <submittedName>
        <fullName evidence="1">Uncharacterized protein</fullName>
    </submittedName>
</protein>